<proteinExistence type="inferred from homology"/>
<protein>
    <submittedName>
        <fullName evidence="5">SDR family NAD(P)-dependent oxidoreductase</fullName>
        <ecNumber evidence="5">1.-.-.-</ecNumber>
    </submittedName>
</protein>
<evidence type="ECO:0000256" key="3">
    <source>
        <dbReference type="RuleBase" id="RU000363"/>
    </source>
</evidence>
<dbReference type="GO" id="GO:0016491">
    <property type="term" value="F:oxidoreductase activity"/>
    <property type="evidence" value="ECO:0007669"/>
    <property type="project" value="UniProtKB-KW"/>
</dbReference>
<dbReference type="Pfam" id="PF00106">
    <property type="entry name" value="adh_short"/>
    <property type="match status" value="1"/>
</dbReference>
<dbReference type="InterPro" id="IPR002347">
    <property type="entry name" value="SDR_fam"/>
</dbReference>
<gene>
    <name evidence="5" type="ORF">ACFQJ4_05635</name>
</gene>
<dbReference type="SUPFAM" id="SSF51735">
    <property type="entry name" value="NAD(P)-binding Rossmann-fold domains"/>
    <property type="match status" value="1"/>
</dbReference>
<keyword evidence="2 5" id="KW-0560">Oxidoreductase</keyword>
<dbReference type="EC" id="1.-.-.-" evidence="5"/>
<dbReference type="GeneID" id="79266470"/>
<dbReference type="InterPro" id="IPR057326">
    <property type="entry name" value="KR_dom"/>
</dbReference>
<dbReference type="PANTHER" id="PTHR43976:SF16">
    <property type="entry name" value="SHORT-CHAIN DEHYDROGENASE_REDUCTASE FAMILY PROTEIN"/>
    <property type="match status" value="1"/>
</dbReference>
<evidence type="ECO:0000256" key="2">
    <source>
        <dbReference type="ARBA" id="ARBA00023002"/>
    </source>
</evidence>
<evidence type="ECO:0000313" key="6">
    <source>
        <dbReference type="Proteomes" id="UP001596398"/>
    </source>
</evidence>
<sequence>MRTDSGRVVVVTGANGGIGYHLLRALRDDGYRVAGFDTDTSNLAPLAAGDDGVRAYDCDVTVDAEVRAAVDDVVDAWGGVDILVNNAAVLTLAPFEERTLADIREELDVNYLGYVRTIRAVLPHMRERGSGIVHNMCSGVAAVGHPGLSGYAASKGAIAALARSLRSELRHSGVAFTLMYPPATATPGAAVLDYPAAAVQEPEAVGRKLAAKVESTDARVYADLSTRLGMALVSRVPALAAWGTRKYVADPA</sequence>
<dbReference type="InterPro" id="IPR036291">
    <property type="entry name" value="NAD(P)-bd_dom_sf"/>
</dbReference>
<dbReference type="PROSITE" id="PS00061">
    <property type="entry name" value="ADH_SHORT"/>
    <property type="match status" value="1"/>
</dbReference>
<dbReference type="Proteomes" id="UP001596398">
    <property type="component" value="Unassembled WGS sequence"/>
</dbReference>
<keyword evidence="6" id="KW-1185">Reference proteome</keyword>
<dbReference type="Gene3D" id="3.40.50.720">
    <property type="entry name" value="NAD(P)-binding Rossmann-like Domain"/>
    <property type="match status" value="1"/>
</dbReference>
<dbReference type="InterPro" id="IPR020904">
    <property type="entry name" value="Sc_DH/Rdtase_CS"/>
</dbReference>
<dbReference type="RefSeq" id="WP_276235821.1">
    <property type="nucleotide sequence ID" value="NZ_CP119802.1"/>
</dbReference>
<dbReference type="PANTHER" id="PTHR43976">
    <property type="entry name" value="SHORT CHAIN DEHYDROGENASE"/>
    <property type="match status" value="1"/>
</dbReference>
<dbReference type="InterPro" id="IPR051911">
    <property type="entry name" value="SDR_oxidoreductase"/>
</dbReference>
<reference evidence="5 6" key="1">
    <citation type="journal article" date="2019" name="Int. J. Syst. Evol. Microbiol.">
        <title>The Global Catalogue of Microorganisms (GCM) 10K type strain sequencing project: providing services to taxonomists for standard genome sequencing and annotation.</title>
        <authorList>
            <consortium name="The Broad Institute Genomics Platform"/>
            <consortium name="The Broad Institute Genome Sequencing Center for Infectious Disease"/>
            <person name="Wu L."/>
            <person name="Ma J."/>
        </authorList>
    </citation>
    <scope>NUCLEOTIDE SEQUENCE [LARGE SCALE GENOMIC DNA]</scope>
    <source>
        <strain evidence="5 6">DT85</strain>
    </source>
</reference>
<comment type="caution">
    <text evidence="5">The sequence shown here is derived from an EMBL/GenBank/DDBJ whole genome shotgun (WGS) entry which is preliminary data.</text>
</comment>
<comment type="similarity">
    <text evidence="1 3">Belongs to the short-chain dehydrogenases/reductases (SDR) family.</text>
</comment>
<evidence type="ECO:0000313" key="5">
    <source>
        <dbReference type="EMBL" id="MFC7234799.1"/>
    </source>
</evidence>
<name>A0ABD5ZMR9_9EURY</name>
<dbReference type="AlphaFoldDB" id="A0ABD5ZMR9"/>
<accession>A0ABD5ZMR9</accession>
<dbReference type="EMBL" id="JBHTAP010000001">
    <property type="protein sequence ID" value="MFC7234799.1"/>
    <property type="molecule type" value="Genomic_DNA"/>
</dbReference>
<dbReference type="PRINTS" id="PR00081">
    <property type="entry name" value="GDHRDH"/>
</dbReference>
<dbReference type="SMART" id="SM00822">
    <property type="entry name" value="PKS_KR"/>
    <property type="match status" value="1"/>
</dbReference>
<evidence type="ECO:0000256" key="1">
    <source>
        <dbReference type="ARBA" id="ARBA00006484"/>
    </source>
</evidence>
<feature type="domain" description="Ketoreductase" evidence="4">
    <location>
        <begin position="7"/>
        <end position="182"/>
    </location>
</feature>
<dbReference type="PRINTS" id="PR00080">
    <property type="entry name" value="SDRFAMILY"/>
</dbReference>
<organism evidence="5 6">
    <name type="scientific">Halosegnis marinus</name>
    <dbReference type="NCBI Taxonomy" id="3034023"/>
    <lineage>
        <taxon>Archaea</taxon>
        <taxon>Methanobacteriati</taxon>
        <taxon>Methanobacteriota</taxon>
        <taxon>Stenosarchaea group</taxon>
        <taxon>Halobacteria</taxon>
        <taxon>Halobacteriales</taxon>
        <taxon>Natronomonadaceae</taxon>
        <taxon>Halosegnis</taxon>
    </lineage>
</organism>
<evidence type="ECO:0000259" key="4">
    <source>
        <dbReference type="SMART" id="SM00822"/>
    </source>
</evidence>